<dbReference type="GO" id="GO:0016740">
    <property type="term" value="F:transferase activity"/>
    <property type="evidence" value="ECO:0007669"/>
    <property type="project" value="UniProtKB-KW"/>
</dbReference>
<comment type="caution">
    <text evidence="2">The sequence shown here is derived from an EMBL/GenBank/DDBJ whole genome shotgun (WGS) entry which is preliminary data.</text>
</comment>
<dbReference type="EMBL" id="VMNW02000005">
    <property type="protein sequence ID" value="KAA9165615.1"/>
    <property type="molecule type" value="Genomic_DNA"/>
</dbReference>
<dbReference type="PANTHER" id="PTHR31435:SF10">
    <property type="entry name" value="BSR4717 PROTEIN"/>
    <property type="match status" value="1"/>
</dbReference>
<dbReference type="InterPro" id="IPR045057">
    <property type="entry name" value="Gcn5-rel_NAT"/>
</dbReference>
<dbReference type="RefSeq" id="WP_144748598.1">
    <property type="nucleotide sequence ID" value="NZ_VMNW02000005.1"/>
</dbReference>
<dbReference type="Proteomes" id="UP000319769">
    <property type="component" value="Unassembled WGS sequence"/>
</dbReference>
<dbReference type="InterPro" id="IPR016181">
    <property type="entry name" value="Acyl_CoA_acyltransferase"/>
</dbReference>
<dbReference type="InterPro" id="IPR031165">
    <property type="entry name" value="GNAT_YJDJ"/>
</dbReference>
<feature type="domain" description="N-acetyltransferase" evidence="1">
    <location>
        <begin position="8"/>
        <end position="94"/>
    </location>
</feature>
<proteinExistence type="predicted"/>
<gene>
    <name evidence="2" type="ORF">FPZ12_006005</name>
</gene>
<dbReference type="PANTHER" id="PTHR31435">
    <property type="entry name" value="PROTEIN NATD1"/>
    <property type="match status" value="1"/>
</dbReference>
<keyword evidence="3" id="KW-1185">Reference proteome</keyword>
<accession>A0A5N0VHK0</accession>
<dbReference type="Gene3D" id="3.40.630.30">
    <property type="match status" value="1"/>
</dbReference>
<evidence type="ECO:0000313" key="3">
    <source>
        <dbReference type="Proteomes" id="UP000319769"/>
    </source>
</evidence>
<name>A0A5N0VHK0_9PSEU</name>
<organism evidence="2 3">
    <name type="scientific">Amycolatopsis acidicola</name>
    <dbReference type="NCBI Taxonomy" id="2596893"/>
    <lineage>
        <taxon>Bacteria</taxon>
        <taxon>Bacillati</taxon>
        <taxon>Actinomycetota</taxon>
        <taxon>Actinomycetes</taxon>
        <taxon>Pseudonocardiales</taxon>
        <taxon>Pseudonocardiaceae</taxon>
        <taxon>Amycolatopsis</taxon>
    </lineage>
</organism>
<sequence length="106" mass="11855">MSSTERIAVERMDDRYELTVDGKVAGFAAFADRGDDRVMYHTEIDEAFGGRGLSTELVTRALEDIRASGKHVVAVCPLVARFLVKHTEFADLAQPVTDDVLEWLQR</sequence>
<dbReference type="AlphaFoldDB" id="A0A5N0VHK0"/>
<evidence type="ECO:0000259" key="1">
    <source>
        <dbReference type="PROSITE" id="PS51729"/>
    </source>
</evidence>
<dbReference type="PROSITE" id="PS51729">
    <property type="entry name" value="GNAT_YJDJ"/>
    <property type="match status" value="1"/>
</dbReference>
<reference evidence="2" key="1">
    <citation type="submission" date="2019-09" db="EMBL/GenBank/DDBJ databases">
        <authorList>
            <person name="Teo W.F.A."/>
            <person name="Duangmal K."/>
        </authorList>
    </citation>
    <scope>NUCLEOTIDE SEQUENCE [LARGE SCALE GENOMIC DNA]</scope>
    <source>
        <strain evidence="2">K81G1</strain>
    </source>
</reference>
<dbReference type="Pfam" id="PF14542">
    <property type="entry name" value="Acetyltransf_CG"/>
    <property type="match status" value="1"/>
</dbReference>
<dbReference type="OrthoDB" id="5405911at2"/>
<dbReference type="SUPFAM" id="SSF55729">
    <property type="entry name" value="Acyl-CoA N-acyltransferases (Nat)"/>
    <property type="match status" value="1"/>
</dbReference>
<evidence type="ECO:0000313" key="2">
    <source>
        <dbReference type="EMBL" id="KAA9165615.1"/>
    </source>
</evidence>
<protein>
    <submittedName>
        <fullName evidence="2">N-acetyltransferase</fullName>
    </submittedName>
</protein>